<gene>
    <name evidence="1" type="ORF">AM571_CH02406</name>
</gene>
<dbReference type="Proteomes" id="UP000185109">
    <property type="component" value="Chromosome"/>
</dbReference>
<accession>A0A1L5P501</accession>
<reference evidence="1 2" key="1">
    <citation type="submission" date="2016-09" db="EMBL/GenBank/DDBJ databases">
        <title>The complete genome sequences of Rhizobium gallicum, symbiovars gallicum and phaseoli, symbionts associated to common bean (Phaseolus vulgaris).</title>
        <authorList>
            <person name="Bustos P."/>
            <person name="Santamaria R.I."/>
            <person name="Perez-Carrascal O.M."/>
            <person name="Juarez S."/>
            <person name="Lozano L."/>
            <person name="Martinez-Flores I."/>
            <person name="Martinez-Romero E."/>
            <person name="Cevallos M."/>
            <person name="Romero D."/>
            <person name="Davila G."/>
            <person name="Gonzalez V."/>
        </authorList>
    </citation>
    <scope>NUCLEOTIDE SEQUENCE [LARGE SCALE GENOMIC DNA]</scope>
    <source>
        <strain evidence="1 2">8C-3</strain>
    </source>
</reference>
<dbReference type="RefSeq" id="WP_155774440.1">
    <property type="nucleotide sequence ID" value="NZ_CP017241.1"/>
</dbReference>
<dbReference type="EMBL" id="CP017241">
    <property type="protein sequence ID" value="APO75215.1"/>
    <property type="molecule type" value="Genomic_DNA"/>
</dbReference>
<evidence type="ECO:0000313" key="1">
    <source>
        <dbReference type="EMBL" id="APO75215.1"/>
    </source>
</evidence>
<evidence type="ECO:0000313" key="2">
    <source>
        <dbReference type="Proteomes" id="UP000185109"/>
    </source>
</evidence>
<dbReference type="AlphaFoldDB" id="A0A1L5P501"/>
<sequence>MDELKILLERKVRTSVRVHGILVPANSLQSRLHVFCQNLVRYTGIEAFPVQLKGSATGLNYRGKKFLACTAHQLRDVREEEIGVLFLDENTYISSAGYTRFNASVQQTESDAVDLCVFDFTEQTEANTLLGRRFFTLRSDDVLRDEDEVLGYHAYGCPFGDQTYDVLDNNHVGTVIRSMTCEPEKHIFDQAVGSCRLLSKMDFDPNGLSGGAVFATVLEGEEIVLKFAGIINRAGGGIIRFIKAKSVQRLLDLSVESPSRVRADYTDRGSLIVGNLG</sequence>
<organism evidence="1 2">
    <name type="scientific">Rhizobium etli 8C-3</name>
    <dbReference type="NCBI Taxonomy" id="538025"/>
    <lineage>
        <taxon>Bacteria</taxon>
        <taxon>Pseudomonadati</taxon>
        <taxon>Pseudomonadota</taxon>
        <taxon>Alphaproteobacteria</taxon>
        <taxon>Hyphomicrobiales</taxon>
        <taxon>Rhizobiaceae</taxon>
        <taxon>Rhizobium/Agrobacterium group</taxon>
        <taxon>Rhizobium</taxon>
    </lineage>
</organism>
<protein>
    <submittedName>
        <fullName evidence="1">Uncharacterized protein</fullName>
    </submittedName>
</protein>
<name>A0A1L5P501_RHIET</name>
<proteinExistence type="predicted"/>